<dbReference type="RefSeq" id="WP_221029584.1">
    <property type="nucleotide sequence ID" value="NZ_CP139781.1"/>
</dbReference>
<keyword evidence="2" id="KW-0812">Transmembrane</keyword>
<gene>
    <name evidence="3" type="ORF">K1X11_019480</name>
</gene>
<keyword evidence="2" id="KW-1133">Transmembrane helix</keyword>
<reference evidence="3 4" key="1">
    <citation type="submission" date="2021-08" db="EMBL/GenBank/DDBJ databases">
        <authorList>
            <person name="Zhang D."/>
            <person name="Zhang A."/>
            <person name="Wang L."/>
        </authorList>
    </citation>
    <scope>NUCLEOTIDE SEQUENCE [LARGE SCALE GENOMIC DNA]</scope>
    <source>
        <strain evidence="3 4">WL0086</strain>
    </source>
</reference>
<protein>
    <recommendedName>
        <fullName evidence="5">GspL cytoplasmic actin-ATPase-like domain-containing protein</fullName>
    </recommendedName>
</protein>
<evidence type="ECO:0008006" key="5">
    <source>
        <dbReference type="Google" id="ProtNLM"/>
    </source>
</evidence>
<keyword evidence="2" id="KW-0472">Membrane</keyword>
<evidence type="ECO:0000313" key="3">
    <source>
        <dbReference type="EMBL" id="WRQ87001.1"/>
    </source>
</evidence>
<sequence length="398" mass="44001">MPSLSSRFSVLKTRPRSVVLLPDHRFFVRSVPVSRDVEAGTEREQIELALEAMAPFPLSQLYWGYWTKAGCERALVFAAYKKRFTADATEDWAEAEWVAPRFGALLASEAPAPATTWILRSDEGLTALHFGDESGVPTRVTSVELSDEATETQISAAREHLIKTCGGSRSVEDIDELEVDPGQPGDDALDIRHGAAKAELSLDRAQRLDVRDQDELSARRRARVRDTWAWRTVVAALVVLLLSALGEATLFGLELWQKGRRARVAAQTPIVNEIETAERLASRIEELRTQRLRPFEMIALVDQPRPESIVFLETRAIGLYTMEIEAETDNQADVNVYINALQQLAGTESVESLGLNARGARATLTLRVNFSPDAFDTAAPPPPEEAMPPPASEEEVSV</sequence>
<reference evidence="3 4" key="2">
    <citation type="submission" date="2023-12" db="EMBL/GenBank/DDBJ databases">
        <title>Description of an unclassified Opitutus bacterium of Verrucomicrobiota.</title>
        <authorList>
            <person name="Zhang D.-F."/>
        </authorList>
    </citation>
    <scope>NUCLEOTIDE SEQUENCE [LARGE SCALE GENOMIC DNA]</scope>
    <source>
        <strain evidence="3 4">WL0086</strain>
    </source>
</reference>
<feature type="transmembrane region" description="Helical" evidence="2">
    <location>
        <begin position="228"/>
        <end position="253"/>
    </location>
</feature>
<organism evidence="3 4">
    <name type="scientific">Actomonas aquatica</name>
    <dbReference type="NCBI Taxonomy" id="2866162"/>
    <lineage>
        <taxon>Bacteria</taxon>
        <taxon>Pseudomonadati</taxon>
        <taxon>Verrucomicrobiota</taxon>
        <taxon>Opitutia</taxon>
        <taxon>Opitutales</taxon>
        <taxon>Opitutaceae</taxon>
        <taxon>Actomonas</taxon>
    </lineage>
</organism>
<dbReference type="EMBL" id="CP139781">
    <property type="protein sequence ID" value="WRQ87001.1"/>
    <property type="molecule type" value="Genomic_DNA"/>
</dbReference>
<feature type="compositionally biased region" description="Pro residues" evidence="1">
    <location>
        <begin position="379"/>
        <end position="391"/>
    </location>
</feature>
<feature type="region of interest" description="Disordered" evidence="1">
    <location>
        <begin position="373"/>
        <end position="398"/>
    </location>
</feature>
<name>A0ABZ1C6B6_9BACT</name>
<accession>A0ABZ1C6B6</accession>
<evidence type="ECO:0000256" key="1">
    <source>
        <dbReference type="SAM" id="MobiDB-lite"/>
    </source>
</evidence>
<evidence type="ECO:0000313" key="4">
    <source>
        <dbReference type="Proteomes" id="UP000738431"/>
    </source>
</evidence>
<proteinExistence type="predicted"/>
<dbReference type="Proteomes" id="UP000738431">
    <property type="component" value="Chromosome"/>
</dbReference>
<evidence type="ECO:0000256" key="2">
    <source>
        <dbReference type="SAM" id="Phobius"/>
    </source>
</evidence>
<keyword evidence="4" id="KW-1185">Reference proteome</keyword>